<keyword evidence="2" id="KW-1185">Reference proteome</keyword>
<proteinExistence type="predicted"/>
<evidence type="ECO:0000313" key="2">
    <source>
        <dbReference type="Proteomes" id="UP001151529"/>
    </source>
</evidence>
<comment type="caution">
    <text evidence="1">The sequence shown here is derived from an EMBL/GenBank/DDBJ whole genome shotgun (WGS) entry which is preliminary data.</text>
</comment>
<accession>A0A9Q0ZIC7</accession>
<gene>
    <name evidence="1" type="ORF">OIU85_017858</name>
</gene>
<organism evidence="1 2">
    <name type="scientific">Salix viminalis</name>
    <name type="common">Common osier</name>
    <name type="synonym">Basket willow</name>
    <dbReference type="NCBI Taxonomy" id="40686"/>
    <lineage>
        <taxon>Eukaryota</taxon>
        <taxon>Viridiplantae</taxon>
        <taxon>Streptophyta</taxon>
        <taxon>Embryophyta</taxon>
        <taxon>Tracheophyta</taxon>
        <taxon>Spermatophyta</taxon>
        <taxon>Magnoliopsida</taxon>
        <taxon>eudicotyledons</taxon>
        <taxon>Gunneridae</taxon>
        <taxon>Pentapetalae</taxon>
        <taxon>rosids</taxon>
        <taxon>fabids</taxon>
        <taxon>Malpighiales</taxon>
        <taxon>Salicaceae</taxon>
        <taxon>Saliceae</taxon>
        <taxon>Salix</taxon>
    </lineage>
</organism>
<reference evidence="1" key="2">
    <citation type="journal article" date="2023" name="Int. J. Mol. Sci.">
        <title>De Novo Assembly and Annotation of 11 Diverse Shrub Willow (Salix) Genomes Reveals Novel Gene Organization in Sex-Linked Regions.</title>
        <authorList>
            <person name="Hyden B."/>
            <person name="Feng K."/>
            <person name="Yates T.B."/>
            <person name="Jawdy S."/>
            <person name="Cereghino C."/>
            <person name="Smart L.B."/>
            <person name="Muchero W."/>
        </authorList>
    </citation>
    <scope>NUCLEOTIDE SEQUENCE [LARGE SCALE GENOMIC DNA]</scope>
    <source>
        <tissue evidence="1">Shoot tip</tissue>
    </source>
</reference>
<name>A0A9Q0ZIC7_SALVM</name>
<dbReference type="Proteomes" id="UP001151529">
    <property type="component" value="Chromosome 5"/>
</dbReference>
<reference evidence="1" key="1">
    <citation type="submission" date="2022-11" db="EMBL/GenBank/DDBJ databases">
        <authorList>
            <person name="Hyden B.L."/>
            <person name="Feng K."/>
            <person name="Yates T."/>
            <person name="Jawdy S."/>
            <person name="Smart L.B."/>
            <person name="Muchero W."/>
        </authorList>
    </citation>
    <scope>NUCLEOTIDE SEQUENCE</scope>
    <source>
        <tissue evidence="1">Shoot tip</tissue>
    </source>
</reference>
<dbReference type="EMBL" id="JAPFFL010000003">
    <property type="protein sequence ID" value="KAJ6735569.1"/>
    <property type="molecule type" value="Genomic_DNA"/>
</dbReference>
<evidence type="ECO:0000313" key="1">
    <source>
        <dbReference type="EMBL" id="KAJ6735569.1"/>
    </source>
</evidence>
<dbReference type="AlphaFoldDB" id="A0A9Q0ZIC7"/>
<protein>
    <submittedName>
        <fullName evidence="1">Uncharacterized protein</fullName>
    </submittedName>
</protein>
<sequence>MVIWYFHLSEYLQQRRDIQWAMRLRMPMQFQLTFNPYTNGEVSSTSSESGMKQGSLRHLLRNDSLSHTGIDI</sequence>